<organism evidence="2 3">
    <name type="scientific">Coptis chinensis</name>
    <dbReference type="NCBI Taxonomy" id="261450"/>
    <lineage>
        <taxon>Eukaryota</taxon>
        <taxon>Viridiplantae</taxon>
        <taxon>Streptophyta</taxon>
        <taxon>Embryophyta</taxon>
        <taxon>Tracheophyta</taxon>
        <taxon>Spermatophyta</taxon>
        <taxon>Magnoliopsida</taxon>
        <taxon>Ranunculales</taxon>
        <taxon>Ranunculaceae</taxon>
        <taxon>Coptidoideae</taxon>
        <taxon>Coptis</taxon>
    </lineage>
</organism>
<accession>A0A835GWF4</accession>
<dbReference type="PANTHER" id="PTHR31949">
    <property type="entry name" value="GASTRIC MUCIN-LIKE PROTEIN"/>
    <property type="match status" value="1"/>
</dbReference>
<evidence type="ECO:0000256" key="1">
    <source>
        <dbReference type="SAM" id="MobiDB-lite"/>
    </source>
</evidence>
<dbReference type="EMBL" id="JADFTS010000029">
    <property type="protein sequence ID" value="KAF9587208.1"/>
    <property type="molecule type" value="Genomic_DNA"/>
</dbReference>
<evidence type="ECO:0000313" key="2">
    <source>
        <dbReference type="EMBL" id="KAF9587208.1"/>
    </source>
</evidence>
<comment type="caution">
    <text evidence="2">The sequence shown here is derived from an EMBL/GenBank/DDBJ whole genome shotgun (WGS) entry which is preliminary data.</text>
</comment>
<name>A0A835GWF4_9MAGN</name>
<feature type="region of interest" description="Disordered" evidence="1">
    <location>
        <begin position="156"/>
        <end position="328"/>
    </location>
</feature>
<dbReference type="GO" id="GO:0043622">
    <property type="term" value="P:cortical microtubule organization"/>
    <property type="evidence" value="ECO:0007669"/>
    <property type="project" value="TreeGrafter"/>
</dbReference>
<dbReference type="Proteomes" id="UP000631114">
    <property type="component" value="Unassembled WGS sequence"/>
</dbReference>
<evidence type="ECO:0000313" key="3">
    <source>
        <dbReference type="Proteomes" id="UP000631114"/>
    </source>
</evidence>
<dbReference type="OrthoDB" id="1929779at2759"/>
<dbReference type="PANTHER" id="PTHR31949:SF6">
    <property type="entry name" value="DUF4005 DOMAIN-CONTAINING PROTEIN"/>
    <property type="match status" value="1"/>
</dbReference>
<dbReference type="AlphaFoldDB" id="A0A835GWF4"/>
<proteinExistence type="predicted"/>
<sequence length="351" mass="38515">MKRGGGWKIAGPHGNAKVEKKDRDEDLLLFRDMQKRDKDRIVSLLNPIPLDDLESNSGMQLSIVQNPICKKFGFEFLNESDKNDYDWLKTPPATPLFASLEMDAGGPDLVVQRELPILTHLSRFSGNSQEAPKMIPRSKSPNPMAKVLPRSFAQNIRPNVPPSWTDATSKKGPWVSNLITNERSNTLVTTTEHTKPTEHPFSTQKSTKRYLSSDLSPHKLTVVSSESLNETPPNLITNRSTSTSRGGPSNPSIASSAGQPTDHLSSGVPSTNRSSSTSKGRPSNPSISSTPRQPIEHPSSVVPFTNRSSSTSKGRPSNPRQPTDQRYNHVLSNTTKALEKDLAQSISPPKL</sequence>
<feature type="compositionally biased region" description="Polar residues" evidence="1">
    <location>
        <begin position="201"/>
        <end position="215"/>
    </location>
</feature>
<feature type="compositionally biased region" description="Polar residues" evidence="1">
    <location>
        <begin position="177"/>
        <end position="188"/>
    </location>
</feature>
<feature type="compositionally biased region" description="Polar residues" evidence="1">
    <location>
        <begin position="302"/>
        <end position="328"/>
    </location>
</feature>
<gene>
    <name evidence="2" type="ORF">IFM89_039567</name>
</gene>
<reference evidence="2 3" key="1">
    <citation type="submission" date="2020-10" db="EMBL/GenBank/DDBJ databases">
        <title>The Coptis chinensis genome and diversification of protoberbering-type alkaloids.</title>
        <authorList>
            <person name="Wang B."/>
            <person name="Shu S."/>
            <person name="Song C."/>
            <person name="Liu Y."/>
        </authorList>
    </citation>
    <scope>NUCLEOTIDE SEQUENCE [LARGE SCALE GENOMIC DNA]</scope>
    <source>
        <strain evidence="2">HL-2020</strain>
        <tissue evidence="2">Leaf</tissue>
    </source>
</reference>
<protein>
    <submittedName>
        <fullName evidence="2">Uncharacterized protein</fullName>
    </submittedName>
</protein>
<keyword evidence="3" id="KW-1185">Reference proteome</keyword>
<feature type="compositionally biased region" description="Polar residues" evidence="1">
    <location>
        <begin position="222"/>
        <end position="292"/>
    </location>
</feature>
<dbReference type="GO" id="GO:0055028">
    <property type="term" value="C:cortical microtubule"/>
    <property type="evidence" value="ECO:0007669"/>
    <property type="project" value="TreeGrafter"/>
</dbReference>